<dbReference type="Proteomes" id="UP000609064">
    <property type="component" value="Unassembled WGS sequence"/>
</dbReference>
<gene>
    <name evidence="3" type="ORF">GCM10011514_00470</name>
</gene>
<accession>A0A917DJ11</accession>
<reference evidence="3" key="2">
    <citation type="submission" date="2020-09" db="EMBL/GenBank/DDBJ databases">
        <authorList>
            <person name="Sun Q."/>
            <person name="Zhou Y."/>
        </authorList>
    </citation>
    <scope>NUCLEOTIDE SEQUENCE</scope>
    <source>
        <strain evidence="3">CGMCC 1.15958</strain>
    </source>
</reference>
<keyword evidence="4" id="KW-1185">Reference proteome</keyword>
<organism evidence="3 4">
    <name type="scientific">Emticicia aquatilis</name>
    <dbReference type="NCBI Taxonomy" id="1537369"/>
    <lineage>
        <taxon>Bacteria</taxon>
        <taxon>Pseudomonadati</taxon>
        <taxon>Bacteroidota</taxon>
        <taxon>Cytophagia</taxon>
        <taxon>Cytophagales</taxon>
        <taxon>Leadbetterellaceae</taxon>
        <taxon>Emticicia</taxon>
    </lineage>
</organism>
<evidence type="ECO:0000313" key="4">
    <source>
        <dbReference type="Proteomes" id="UP000609064"/>
    </source>
</evidence>
<dbReference type="Pfam" id="PF13229">
    <property type="entry name" value="Beta_helix"/>
    <property type="match status" value="1"/>
</dbReference>
<dbReference type="InterPro" id="IPR012334">
    <property type="entry name" value="Pectin_lyas_fold"/>
</dbReference>
<sequence length="1265" mass="133797">MKKLFFFLFLINLNTKAAIRYVNINATGTNAGTSWANAFTSLQSALDVAVSGDQIWVAAGTYLPSKDPFGNTSPADAGDKTFYLKNGVSIYGGFVGTETALNQRVSGNETVLSGFGVGAYHVVLSVADDNTTLLDRLTITKGSVAPISNSTSITVESQTIARARGAGLYNKNSNIVLNNVFIVSNNGMGIYNDGSSPMIQNAVFYDNAYIYFSPFPVERPSAIYNVNTSNATIVNATFYKNRAGSIESDGNSLLAIKNSIFYGNTANAEVFTYSGTTTISNSSLPSASTNYSATYFPNISTSNNIFAQNPQFISETNLQGSDNKWATADDGLQLKGPSPCINTGTSVGALSSDITGLARLGNPEMGAFEYNNTCATFAGNIAYVNFAATGLNNGTSWANAFTELESAINASRNCGVTQIWVAKGTYIPTKDPYGNTNPTDPRDKTFYLYDGVAIYGGFAGIETAISQRVTSNVTVLSGDIGISGDISDNCYHVVVSVNDANTTILDGLSIKYGNANGSSSVSLETNNVYRYYGGGVISISSSLNCKNVVFSHNYTGTSINNNERGAGFYNEGGSLTFLNVVFYENFGSQALTTFNGSVTLNNSVFTGNSAGIRSDESILNVANSTFTRNTGRAVVIETDFLANYTKSFTNCIFWENYPAVSIVGSNSQGIDMYINDNFIYVKNTSLQLVNNSTNYPSYFTNISTLDNIFAQNPQFVDADNPAGADGIWMTADDGLALKSTSPCLNLGTATGTPLLDITGLSRTGNPEMGAYELNGYVYVACPHTYTNGIAYVNASATGLNNGTTWTNAYRSLESALKAARTCGVTQIWVAKGTYTPSKDPFGNVAPTNHSNKSFYLVNVVALYGGFAGTETSVAQRVKGNTTTLDGYLGKDNPGNPVSCYSVILSISDAASTIVDGFTITKGDGEDLYNPNDPGFITVEGKFISQIYGGGIYNESSSPTISNVVFLSNKNGGLYNNLSSPTLTNVVFSKNYVGIINNDSNPIITNAVFSENDNTSNFYGGAISNDGSSPIITNAVFYANGKIAQNYTVTGGAGAIANRYGSNSVLKNCVFWANTKLGNATSVGADIENSNTSTVTISYSSLQLANNVTNYPTADYPSIGTSNNIFAQNPLFVNTASPIGADNIWMTTDDGLALQSTSPCVNTGTATGSPITDILGNARSGLPDMGAYEYFLVVVIYETITSGNNWGANATWSTNSPPTATNPAKINATHTVNVPNAGNQAKTIQMNGGNINFNGGTIQINNTPNP</sequence>
<dbReference type="EMBL" id="BMKK01000001">
    <property type="protein sequence ID" value="GGD40294.1"/>
    <property type="molecule type" value="Genomic_DNA"/>
</dbReference>
<dbReference type="InterPro" id="IPR039448">
    <property type="entry name" value="Beta_helix"/>
</dbReference>
<feature type="domain" description="Right handed beta helix" evidence="2">
    <location>
        <begin position="126"/>
        <end position="283"/>
    </location>
</feature>
<dbReference type="RefSeq" id="WP_188763465.1">
    <property type="nucleotide sequence ID" value="NZ_BMKK01000001.1"/>
</dbReference>
<keyword evidence="1" id="KW-0732">Signal</keyword>
<evidence type="ECO:0000259" key="2">
    <source>
        <dbReference type="Pfam" id="PF13229"/>
    </source>
</evidence>
<dbReference type="InterPro" id="IPR059226">
    <property type="entry name" value="Choice_anch_Q_dom"/>
</dbReference>
<dbReference type="SUPFAM" id="SSF51126">
    <property type="entry name" value="Pectin lyase-like"/>
    <property type="match status" value="3"/>
</dbReference>
<dbReference type="NCBIfam" id="NF041518">
    <property type="entry name" value="choice_anch_Q"/>
    <property type="match status" value="2"/>
</dbReference>
<feature type="signal peptide" evidence="1">
    <location>
        <begin position="1"/>
        <end position="17"/>
    </location>
</feature>
<name>A0A917DJ11_9BACT</name>
<evidence type="ECO:0000313" key="3">
    <source>
        <dbReference type="EMBL" id="GGD40294.1"/>
    </source>
</evidence>
<feature type="chain" id="PRO_5038055408" description="Right handed beta helix domain-containing protein" evidence="1">
    <location>
        <begin position="18"/>
        <end position="1265"/>
    </location>
</feature>
<dbReference type="AlphaFoldDB" id="A0A917DJ11"/>
<evidence type="ECO:0000256" key="1">
    <source>
        <dbReference type="SAM" id="SignalP"/>
    </source>
</evidence>
<dbReference type="Gene3D" id="2.160.20.10">
    <property type="entry name" value="Single-stranded right-handed beta-helix, Pectin lyase-like"/>
    <property type="match status" value="3"/>
</dbReference>
<dbReference type="InterPro" id="IPR011050">
    <property type="entry name" value="Pectin_lyase_fold/virulence"/>
</dbReference>
<comment type="caution">
    <text evidence="3">The sequence shown here is derived from an EMBL/GenBank/DDBJ whole genome shotgun (WGS) entry which is preliminary data.</text>
</comment>
<reference evidence="3" key="1">
    <citation type="journal article" date="2014" name="Int. J. Syst. Evol. Microbiol.">
        <title>Complete genome sequence of Corynebacterium casei LMG S-19264T (=DSM 44701T), isolated from a smear-ripened cheese.</title>
        <authorList>
            <consortium name="US DOE Joint Genome Institute (JGI-PGF)"/>
            <person name="Walter F."/>
            <person name="Albersmeier A."/>
            <person name="Kalinowski J."/>
            <person name="Ruckert C."/>
        </authorList>
    </citation>
    <scope>NUCLEOTIDE SEQUENCE</scope>
    <source>
        <strain evidence="3">CGMCC 1.15958</strain>
    </source>
</reference>
<proteinExistence type="predicted"/>
<protein>
    <recommendedName>
        <fullName evidence="2">Right handed beta helix domain-containing protein</fullName>
    </recommendedName>
</protein>